<organism evidence="1 2">
    <name type="scientific">Streptomyces scabichelini</name>
    <dbReference type="NCBI Taxonomy" id="2711217"/>
    <lineage>
        <taxon>Bacteria</taxon>
        <taxon>Bacillati</taxon>
        <taxon>Actinomycetota</taxon>
        <taxon>Actinomycetes</taxon>
        <taxon>Kitasatosporales</taxon>
        <taxon>Streptomycetaceae</taxon>
        <taxon>Streptomyces</taxon>
    </lineage>
</organism>
<evidence type="ECO:0000313" key="1">
    <source>
        <dbReference type="EMBL" id="NGO11920.1"/>
    </source>
</evidence>
<dbReference type="EMBL" id="JAAKZY010000120">
    <property type="protein sequence ID" value="NGO11920.1"/>
    <property type="molecule type" value="Genomic_DNA"/>
</dbReference>
<accession>A0A6G4VDL2</accession>
<sequence length="641" mass="69648">MREKNRPRLSSALFSSETQEDFADIHRLPARAVAQLSTGGGDPETVGLLREGQKSKRLVLLRMVFEAVLADPATMGPLSSVRSAWNLLSRVQYEKPDAFETILMYPSTGVWAAHVLRRLRGVRSSSIPLWTEVGYFHTLAVAAAIRAGVEFHARVPVQDGGTLHLPSLGTVLLPRADVDSARPQVATVRWAGRGTGSVAVITPRGACVLLPDSLDAPVSGWRPLPQVRAAQGSHSLRLFLDDTDPYAPFAAGREPDVQNVQSRNRWQVLAQHAWEALVHSQADTADSLAETMCSLIPLAPATDGEPYSATSPEAFGSAMMQLPMSPASLAVSLIHEFQHVKLGALLDLITLTRDGDGPLHYAPWRPDPRPASGLMQGAYAYLGVVGFWRRYHPTAPGQEALQARFAYARWRGGTLAVIDDLLASDELTELGVWFVTNMREVLARWCDEPLPPQVEADAALVATDHLGMWRLRNGQPSGSDAGLLAAYWNGGRLSACPAVDNSVVRAGVLPREAAVRSDLARLRWEDPKRFEWLRRYPELLGATSADIALLDGDFDTALRGYRRQVAIRPEASSPWIGLGLAAKGNGDLPVAAALLGRPELVRAVYLRLLEDAVRIDAFALAEWIGQRCGAEAVAAPPPRPT</sequence>
<evidence type="ECO:0000313" key="2">
    <source>
        <dbReference type="Proteomes" id="UP000472335"/>
    </source>
</evidence>
<dbReference type="Proteomes" id="UP000472335">
    <property type="component" value="Unassembled WGS sequence"/>
</dbReference>
<name>A0A6G4VDL2_9ACTN</name>
<dbReference type="AlphaFoldDB" id="A0A6G4VDL2"/>
<reference evidence="1 2" key="1">
    <citation type="submission" date="2020-02" db="EMBL/GenBank/DDBJ databases">
        <title>Whole-genome analyses of novel actinobacteria.</title>
        <authorList>
            <person name="Sahin N."/>
            <person name="Gencbay T."/>
        </authorList>
    </citation>
    <scope>NUCLEOTIDE SEQUENCE [LARGE SCALE GENOMIC DNA]</scope>
    <source>
        <strain evidence="1 2">HC44</strain>
    </source>
</reference>
<protein>
    <recommendedName>
        <fullName evidence="3">HEXXH motif domain-containing protein</fullName>
    </recommendedName>
</protein>
<comment type="caution">
    <text evidence="1">The sequence shown here is derived from an EMBL/GenBank/DDBJ whole genome shotgun (WGS) entry which is preliminary data.</text>
</comment>
<dbReference type="InterPro" id="IPR026337">
    <property type="entry name" value="AKG_HExxH"/>
</dbReference>
<dbReference type="NCBIfam" id="TIGR04267">
    <property type="entry name" value="mod_HExxH"/>
    <property type="match status" value="1"/>
</dbReference>
<keyword evidence="2" id="KW-1185">Reference proteome</keyword>
<evidence type="ECO:0008006" key="3">
    <source>
        <dbReference type="Google" id="ProtNLM"/>
    </source>
</evidence>
<gene>
    <name evidence="1" type="ORF">G5C60_31040</name>
</gene>
<proteinExistence type="predicted"/>